<protein>
    <submittedName>
        <fullName evidence="1">Uncharacterized protein</fullName>
    </submittedName>
</protein>
<dbReference type="RefSeq" id="WP_187247365.1">
    <property type="nucleotide sequence ID" value="NZ_BAAAOK010000017.1"/>
</dbReference>
<reference evidence="1 2" key="1">
    <citation type="submission" date="2020-06" db="EMBL/GenBank/DDBJ databases">
        <title>Actinomadura xiongansis sp. nov., isolated from soil of Baiyangdian.</title>
        <authorList>
            <person name="Zhang X."/>
        </authorList>
    </citation>
    <scope>NUCLEOTIDE SEQUENCE [LARGE SCALE GENOMIC DNA]</scope>
    <source>
        <strain evidence="1 2">HBUM206468</strain>
    </source>
</reference>
<evidence type="ECO:0000313" key="2">
    <source>
        <dbReference type="Proteomes" id="UP000805614"/>
    </source>
</evidence>
<dbReference type="EMBL" id="JABVEC010000039">
    <property type="protein sequence ID" value="MBC6470325.1"/>
    <property type="molecule type" value="Genomic_DNA"/>
</dbReference>
<keyword evidence="2" id="KW-1185">Reference proteome</keyword>
<comment type="caution">
    <text evidence="1">The sequence shown here is derived from an EMBL/GenBank/DDBJ whole genome shotgun (WGS) entry which is preliminary data.</text>
</comment>
<name>A0ABR7LZZ8_9ACTN</name>
<organism evidence="1 2">
    <name type="scientific">Actinomadura alba</name>
    <dbReference type="NCBI Taxonomy" id="406431"/>
    <lineage>
        <taxon>Bacteria</taxon>
        <taxon>Bacillati</taxon>
        <taxon>Actinomycetota</taxon>
        <taxon>Actinomycetes</taxon>
        <taxon>Streptosporangiales</taxon>
        <taxon>Thermomonosporaceae</taxon>
        <taxon>Actinomadura</taxon>
    </lineage>
</organism>
<gene>
    <name evidence="1" type="ORF">HKK74_33260</name>
</gene>
<accession>A0ABR7LZZ8</accession>
<proteinExistence type="predicted"/>
<evidence type="ECO:0000313" key="1">
    <source>
        <dbReference type="EMBL" id="MBC6470325.1"/>
    </source>
</evidence>
<sequence length="91" mass="9817">MPDIENLDALSSGELHDRAVRLAVSRGDVKFLWDLLRDIPAAKAAAGDPRGGQDDILHVTALIRDFITAGEGEVAEGLRPVYLDYLSNTGD</sequence>
<dbReference type="Proteomes" id="UP000805614">
    <property type="component" value="Unassembled WGS sequence"/>
</dbReference>